<evidence type="ECO:0000313" key="2">
    <source>
        <dbReference type="EMBL" id="OAF68768.1"/>
    </source>
</evidence>
<dbReference type="SUPFAM" id="SSF54495">
    <property type="entry name" value="UBC-like"/>
    <property type="match status" value="1"/>
</dbReference>
<organism evidence="2 3">
    <name type="scientific">Intoshia linei</name>
    <dbReference type="NCBI Taxonomy" id="1819745"/>
    <lineage>
        <taxon>Eukaryota</taxon>
        <taxon>Metazoa</taxon>
        <taxon>Spiralia</taxon>
        <taxon>Lophotrochozoa</taxon>
        <taxon>Mesozoa</taxon>
        <taxon>Orthonectida</taxon>
        <taxon>Rhopaluridae</taxon>
        <taxon>Intoshia</taxon>
    </lineage>
</organism>
<keyword evidence="3" id="KW-1185">Reference proteome</keyword>
<name>A0A177B3C5_9BILA</name>
<dbReference type="AlphaFoldDB" id="A0A177B3C5"/>
<dbReference type="InterPro" id="IPR016135">
    <property type="entry name" value="UBQ-conjugating_enzyme/RWD"/>
</dbReference>
<reference evidence="2 3" key="1">
    <citation type="submission" date="2016-04" db="EMBL/GenBank/DDBJ databases">
        <title>The genome of Intoshia linei affirms orthonectids as highly simplified spiralians.</title>
        <authorList>
            <person name="Mikhailov K.V."/>
            <person name="Slusarev G.S."/>
            <person name="Nikitin M.A."/>
            <person name="Logacheva M.D."/>
            <person name="Penin A."/>
            <person name="Aleoshin V."/>
            <person name="Panchin Y.V."/>
        </authorList>
    </citation>
    <scope>NUCLEOTIDE SEQUENCE [LARGE SCALE GENOMIC DNA]</scope>
    <source>
        <strain evidence="2">Intl2013</strain>
        <tissue evidence="2">Whole animal</tissue>
    </source>
</reference>
<protein>
    <recommendedName>
        <fullName evidence="1">RWD domain-containing protein</fullName>
    </recommendedName>
</protein>
<dbReference type="PROSITE" id="PS50908">
    <property type="entry name" value="RWD"/>
    <property type="match status" value="1"/>
</dbReference>
<evidence type="ECO:0000313" key="3">
    <source>
        <dbReference type="Proteomes" id="UP000078046"/>
    </source>
</evidence>
<sequence>MDNNADLKEEIETLSLIYNDELFDVDEQIPCSFKIKIAVCSNSGMTLVSVVSVKIPLNYPKQVPKFTIESVSGSDVQLSVLQKHVDKSLANHTNSADDIQLFQLINQYNEILADFVDSECINYISETESEESIPASILITKEAFEEWSNSFDQTLYEENVPDFTKLDVYPNNMTGKDFFSSDRIDDTEIGCDETGIPIDESLYMD</sequence>
<evidence type="ECO:0000259" key="1">
    <source>
        <dbReference type="PROSITE" id="PS50908"/>
    </source>
</evidence>
<dbReference type="InterPro" id="IPR040213">
    <property type="entry name" value="GIR2-like"/>
</dbReference>
<dbReference type="InterPro" id="IPR006575">
    <property type="entry name" value="RWD_dom"/>
</dbReference>
<dbReference type="Gene3D" id="3.10.110.10">
    <property type="entry name" value="Ubiquitin Conjugating Enzyme"/>
    <property type="match status" value="1"/>
</dbReference>
<feature type="domain" description="RWD" evidence="1">
    <location>
        <begin position="9"/>
        <end position="115"/>
    </location>
</feature>
<comment type="caution">
    <text evidence="2">The sequence shown here is derived from an EMBL/GenBank/DDBJ whole genome shotgun (WGS) entry which is preliminary data.</text>
</comment>
<accession>A0A177B3C5</accession>
<dbReference type="PANTHER" id="PTHR12292">
    <property type="entry name" value="RWD DOMAIN-CONTAINING PROTEIN"/>
    <property type="match status" value="1"/>
</dbReference>
<dbReference type="EMBL" id="LWCA01000391">
    <property type="protein sequence ID" value="OAF68768.1"/>
    <property type="molecule type" value="Genomic_DNA"/>
</dbReference>
<proteinExistence type="predicted"/>
<gene>
    <name evidence="2" type="ORF">A3Q56_03488</name>
</gene>
<dbReference type="Proteomes" id="UP000078046">
    <property type="component" value="Unassembled WGS sequence"/>
</dbReference>
<dbReference type="Pfam" id="PF05773">
    <property type="entry name" value="RWD"/>
    <property type="match status" value="1"/>
</dbReference>